<organism evidence="1 2">
    <name type="scientific">Nitrosomonas europaea (strain ATCC 19718 / CIP 103999 / KCTC 2705 / NBRC 14298)</name>
    <dbReference type="NCBI Taxonomy" id="228410"/>
    <lineage>
        <taxon>Bacteria</taxon>
        <taxon>Pseudomonadati</taxon>
        <taxon>Pseudomonadota</taxon>
        <taxon>Betaproteobacteria</taxon>
        <taxon>Nitrosomonadales</taxon>
        <taxon>Nitrosomonadaceae</taxon>
        <taxon>Nitrosomonas</taxon>
    </lineage>
</organism>
<dbReference type="eggNOG" id="ENOG502ZJU2">
    <property type="taxonomic scope" value="Bacteria"/>
</dbReference>
<evidence type="ECO:0000313" key="1">
    <source>
        <dbReference type="EMBL" id="CAD84797.1"/>
    </source>
</evidence>
<proteinExistence type="predicted"/>
<sequence>MQILSASKPMRQGEKMNELKKYIETGTEKAGTQKELAKIIGIADANLRTAKSGIRGLPIEVCIQLANYLKEDELKVILASEMVTAKDEKKRKILESCMQKSKERISAMIVGGLVISMLTLSPLESAEAKVVENQDSMYIM</sequence>
<accession>Q82W13</accession>
<protein>
    <submittedName>
        <fullName evidence="1">Uncharacterized protein</fullName>
    </submittedName>
</protein>
<dbReference type="KEGG" id="neu:NE0886"/>
<keyword evidence="2" id="KW-1185">Reference proteome</keyword>
<dbReference type="EMBL" id="AL954747">
    <property type="protein sequence ID" value="CAD84797.1"/>
    <property type="molecule type" value="Genomic_DNA"/>
</dbReference>
<dbReference type="AlphaFoldDB" id="Q82W13"/>
<reference evidence="1 2" key="1">
    <citation type="journal article" date="2003" name="J. Bacteriol.">
        <title>Complete genome sequence of the ammonia-oxidizing bacterium and obligate chemolithoautotroph Nitrosomonas europaea.</title>
        <authorList>
            <person name="Chain P."/>
            <person name="Lamerdin J."/>
            <person name="Larimer F."/>
            <person name="Regala W."/>
            <person name="Land M."/>
            <person name="Hauser L."/>
            <person name="Hooper A."/>
            <person name="Klotz M."/>
            <person name="Norton J."/>
            <person name="Sayavedra-Soto L."/>
            <person name="Arciero D."/>
            <person name="Hommes N."/>
            <person name="Whittaker M."/>
            <person name="Arp D."/>
        </authorList>
    </citation>
    <scope>NUCLEOTIDE SEQUENCE [LARGE SCALE GENOMIC DNA]</scope>
    <source>
        <strain evidence="2">ATCC 19718 / CIP 103999 / KCTC 2705 / NBRC 14298</strain>
    </source>
</reference>
<evidence type="ECO:0000313" key="2">
    <source>
        <dbReference type="Proteomes" id="UP000001416"/>
    </source>
</evidence>
<dbReference type="STRING" id="228410.NE0886"/>
<dbReference type="HOGENOM" id="CLU_2035572_0_0_4"/>
<name>Q82W13_NITEU</name>
<dbReference type="Proteomes" id="UP000001416">
    <property type="component" value="Chromosome"/>
</dbReference>
<gene>
    <name evidence="1" type="ordered locus">NE0886</name>
</gene>